<reference evidence="1" key="1">
    <citation type="submission" date="2023-03" db="EMBL/GenBank/DDBJ databases">
        <title>Massive genome expansion in bonnet fungi (Mycena s.s.) driven by repeated elements and novel gene families across ecological guilds.</title>
        <authorList>
            <consortium name="Lawrence Berkeley National Laboratory"/>
            <person name="Harder C.B."/>
            <person name="Miyauchi S."/>
            <person name="Viragh M."/>
            <person name="Kuo A."/>
            <person name="Thoen E."/>
            <person name="Andreopoulos B."/>
            <person name="Lu D."/>
            <person name="Skrede I."/>
            <person name="Drula E."/>
            <person name="Henrissat B."/>
            <person name="Morin E."/>
            <person name="Kohler A."/>
            <person name="Barry K."/>
            <person name="LaButti K."/>
            <person name="Morin E."/>
            <person name="Salamov A."/>
            <person name="Lipzen A."/>
            <person name="Mereny Z."/>
            <person name="Hegedus B."/>
            <person name="Baldrian P."/>
            <person name="Stursova M."/>
            <person name="Weitz H."/>
            <person name="Taylor A."/>
            <person name="Grigoriev I.V."/>
            <person name="Nagy L.G."/>
            <person name="Martin F."/>
            <person name="Kauserud H."/>
        </authorList>
    </citation>
    <scope>NUCLEOTIDE SEQUENCE</scope>
    <source>
        <strain evidence="1">CBHHK182m</strain>
    </source>
</reference>
<keyword evidence="2" id="KW-1185">Reference proteome</keyword>
<evidence type="ECO:0000313" key="1">
    <source>
        <dbReference type="EMBL" id="KAJ7712025.1"/>
    </source>
</evidence>
<dbReference type="EMBL" id="JARKIB010000378">
    <property type="protein sequence ID" value="KAJ7712025.1"/>
    <property type="molecule type" value="Genomic_DNA"/>
</dbReference>
<organism evidence="1 2">
    <name type="scientific">Mycena metata</name>
    <dbReference type="NCBI Taxonomy" id="1033252"/>
    <lineage>
        <taxon>Eukaryota</taxon>
        <taxon>Fungi</taxon>
        <taxon>Dikarya</taxon>
        <taxon>Basidiomycota</taxon>
        <taxon>Agaricomycotina</taxon>
        <taxon>Agaricomycetes</taxon>
        <taxon>Agaricomycetidae</taxon>
        <taxon>Agaricales</taxon>
        <taxon>Marasmiineae</taxon>
        <taxon>Mycenaceae</taxon>
        <taxon>Mycena</taxon>
    </lineage>
</organism>
<name>A0AAD7H4V4_9AGAR</name>
<comment type="caution">
    <text evidence="1">The sequence shown here is derived from an EMBL/GenBank/DDBJ whole genome shotgun (WGS) entry which is preliminary data.</text>
</comment>
<dbReference type="AlphaFoldDB" id="A0AAD7H4V4"/>
<sequence length="218" mass="22761">MICLEPAECLTTNLSDLPDEPTDVTQALANNLLDVMQNYGLIKNFGVVGVHSHVELAPGEVMFQHGNTTFSHQEIEVYDNVKGTGVPYNYRITSGDSPALLPLDLGDITSGALAARSDLATAMAGNFLKDFAAAAGGHLAGIAYIRPLDRAALENGSIVKNHYNAAKTAGTAAPISPADAATDDAPSFFTRGVGNSTALSQITILCSLCGDGNPWKTP</sequence>
<proteinExistence type="predicted"/>
<accession>A0AAD7H4V4</accession>
<gene>
    <name evidence="1" type="ORF">B0H16DRAFT_1667636</name>
</gene>
<evidence type="ECO:0000313" key="2">
    <source>
        <dbReference type="Proteomes" id="UP001215598"/>
    </source>
</evidence>
<protein>
    <submittedName>
        <fullName evidence="1">Uncharacterized protein</fullName>
    </submittedName>
</protein>
<dbReference type="Proteomes" id="UP001215598">
    <property type="component" value="Unassembled WGS sequence"/>
</dbReference>